<accession>E6U197</accession>
<dbReference type="InterPro" id="IPR050072">
    <property type="entry name" value="Peptidase_M20A"/>
</dbReference>
<keyword evidence="5" id="KW-0378">Hydrolase</keyword>
<dbReference type="GO" id="GO:0016805">
    <property type="term" value="F:dipeptidase activity"/>
    <property type="evidence" value="ECO:0007669"/>
    <property type="project" value="UniProtKB-KW"/>
</dbReference>
<dbReference type="PANTHER" id="PTHR43808:SF31">
    <property type="entry name" value="N-ACETYL-L-CITRULLINE DEACETYLASE"/>
    <property type="match status" value="1"/>
</dbReference>
<dbReference type="Gene3D" id="3.40.630.10">
    <property type="entry name" value="Zn peptidases"/>
    <property type="match status" value="1"/>
</dbReference>
<comment type="cofactor">
    <cofactor evidence="1">
        <name>Zn(2+)</name>
        <dbReference type="ChEBI" id="CHEBI:29105"/>
    </cofactor>
</comment>
<evidence type="ECO:0000256" key="6">
    <source>
        <dbReference type="ARBA" id="ARBA00022833"/>
    </source>
</evidence>
<dbReference type="HOGENOM" id="CLU_031786_2_0_9"/>
<dbReference type="Gene3D" id="3.30.70.360">
    <property type="match status" value="2"/>
</dbReference>
<dbReference type="Pfam" id="PF01546">
    <property type="entry name" value="Peptidase_M20"/>
    <property type="match status" value="1"/>
</dbReference>
<dbReference type="NCBIfam" id="TIGR01887">
    <property type="entry name" value="dipeptidaselike"/>
    <property type="match status" value="1"/>
</dbReference>
<dbReference type="GO" id="GO:0008237">
    <property type="term" value="F:metallopeptidase activity"/>
    <property type="evidence" value="ECO:0007669"/>
    <property type="project" value="UniProtKB-KW"/>
</dbReference>
<dbReference type="NCBIfam" id="NF005591">
    <property type="entry name" value="PRK07318.1"/>
    <property type="match status" value="1"/>
</dbReference>
<evidence type="ECO:0000256" key="8">
    <source>
        <dbReference type="ARBA" id="ARBA00023049"/>
    </source>
</evidence>
<dbReference type="RefSeq" id="WP_013489874.1">
    <property type="nucleotide sequence ID" value="NC_014829.1"/>
</dbReference>
<dbReference type="GO" id="GO:0008270">
    <property type="term" value="F:zinc ion binding"/>
    <property type="evidence" value="ECO:0007669"/>
    <property type="project" value="InterPro"/>
</dbReference>
<evidence type="ECO:0000313" key="10">
    <source>
        <dbReference type="Proteomes" id="UP000001401"/>
    </source>
</evidence>
<evidence type="ECO:0000256" key="3">
    <source>
        <dbReference type="ARBA" id="ARBA00022670"/>
    </source>
</evidence>
<name>E6U197_EVAC2</name>
<evidence type="ECO:0000256" key="1">
    <source>
        <dbReference type="ARBA" id="ARBA00001947"/>
    </source>
</evidence>
<dbReference type="GO" id="GO:0006508">
    <property type="term" value="P:proteolysis"/>
    <property type="evidence" value="ECO:0007669"/>
    <property type="project" value="UniProtKB-KW"/>
</dbReference>
<dbReference type="SUPFAM" id="SSF53187">
    <property type="entry name" value="Zn-dependent exopeptidases"/>
    <property type="match status" value="1"/>
</dbReference>
<keyword evidence="10" id="KW-1185">Reference proteome</keyword>
<dbReference type="InterPro" id="IPR002933">
    <property type="entry name" value="Peptidase_M20"/>
</dbReference>
<dbReference type="AlphaFoldDB" id="E6U197"/>
<keyword evidence="3" id="KW-0645">Protease</keyword>
<evidence type="ECO:0000256" key="5">
    <source>
        <dbReference type="ARBA" id="ARBA00022801"/>
    </source>
</evidence>
<sequence>MINWNEEVNEREKELTIHTQQLLQIKSVLDEETITDGAPFGKGISEAYHWMLSLADGDGFITKDLDGYAGHIEFGDGDEIIGVLCHLDVVPEGGGWTSPPYSAEVRHGNIYARGAIDDKGPTMAAYYALKIIKELKLPIQKKIRIILGNDEESKWRCVEHYFKHEKMPMAGFAPDANFPLIYAEKGICDFMLRPQFNKNESSVVYQFKSGERLNMVPEVATCQLIRANKNSMRLLFEKYLMRHQLDGEVSEEEGRLCLKINGRSAHGSEPDKGINSGLYLANFIYSHVPLTEEDDRYFSLLNRYFYKDTKGEHIGIAYADEDKGAITLNIGVMEYSQGEGEIGVNLRYPEGANFEHIRQTLVQVFSKHQLDLNIITHERPHAVDLNHPLIQVLSKVYKEHTGDDGKPIAIGGGTYARSLKAGVAFGPMFPGQEDVAHQANEYISINHLKKATAIYAQALFELAK</sequence>
<dbReference type="OrthoDB" id="9761532at2"/>
<dbReference type="KEGG" id="bco:Bcell_3301"/>
<keyword evidence="4" id="KW-0479">Metal-binding</keyword>
<dbReference type="InterPro" id="IPR036264">
    <property type="entry name" value="Bact_exopeptidase_dim_dom"/>
</dbReference>
<dbReference type="STRING" id="649639.Bcell_3301"/>
<keyword evidence="7" id="KW-0224">Dipeptidase</keyword>
<dbReference type="InterPro" id="IPR010964">
    <property type="entry name" value="M20A_pepV-rel"/>
</dbReference>
<gene>
    <name evidence="9" type="ordered locus">Bcell_3301</name>
</gene>
<dbReference type="GO" id="GO:0006526">
    <property type="term" value="P:L-arginine biosynthetic process"/>
    <property type="evidence" value="ECO:0007669"/>
    <property type="project" value="TreeGrafter"/>
</dbReference>
<protein>
    <submittedName>
        <fullName evidence="9">Dipeptidase</fullName>
    </submittedName>
</protein>
<dbReference type="PANTHER" id="PTHR43808">
    <property type="entry name" value="ACETYLORNITHINE DEACETYLASE"/>
    <property type="match status" value="1"/>
</dbReference>
<dbReference type="Proteomes" id="UP000001401">
    <property type="component" value="Chromosome"/>
</dbReference>
<organism evidence="9 10">
    <name type="scientific">Evansella cellulosilytica (strain ATCC 21833 / DSM 2522 / FERM P-1141 / JCM 9156 / N-4)</name>
    <name type="common">Bacillus cellulosilyticus</name>
    <dbReference type="NCBI Taxonomy" id="649639"/>
    <lineage>
        <taxon>Bacteria</taxon>
        <taxon>Bacillati</taxon>
        <taxon>Bacillota</taxon>
        <taxon>Bacilli</taxon>
        <taxon>Bacillales</taxon>
        <taxon>Bacillaceae</taxon>
        <taxon>Evansella</taxon>
    </lineage>
</organism>
<comment type="similarity">
    <text evidence="2">Belongs to the peptidase M20A family.</text>
</comment>
<dbReference type="SUPFAM" id="SSF55031">
    <property type="entry name" value="Bacterial exopeptidase dimerisation domain"/>
    <property type="match status" value="1"/>
</dbReference>
<dbReference type="eggNOG" id="COG0624">
    <property type="taxonomic scope" value="Bacteria"/>
</dbReference>
<keyword evidence="8" id="KW-0482">Metalloprotease</keyword>
<evidence type="ECO:0000313" key="9">
    <source>
        <dbReference type="EMBL" id="ADU31543.1"/>
    </source>
</evidence>
<keyword evidence="6" id="KW-0862">Zinc</keyword>
<reference evidence="9" key="1">
    <citation type="submission" date="2010-12" db="EMBL/GenBank/DDBJ databases">
        <title>Complete sequence of Bacillus cellulosilyticus DSM 2522.</title>
        <authorList>
            <consortium name="US DOE Joint Genome Institute"/>
            <person name="Lucas S."/>
            <person name="Copeland A."/>
            <person name="Lapidus A."/>
            <person name="Cheng J.-F."/>
            <person name="Bruce D."/>
            <person name="Goodwin L."/>
            <person name="Pitluck S."/>
            <person name="Chertkov O."/>
            <person name="Detter J.C."/>
            <person name="Han C."/>
            <person name="Tapia R."/>
            <person name="Land M."/>
            <person name="Hauser L."/>
            <person name="Jeffries C."/>
            <person name="Kyrpides N."/>
            <person name="Ivanova N."/>
            <person name="Mikhailova N."/>
            <person name="Brumm P."/>
            <person name="Mead D."/>
            <person name="Woyke T."/>
        </authorList>
    </citation>
    <scope>NUCLEOTIDE SEQUENCE [LARGE SCALE GENOMIC DNA]</scope>
    <source>
        <strain evidence="9">DSM 2522</strain>
    </source>
</reference>
<dbReference type="InterPro" id="IPR001261">
    <property type="entry name" value="ArgE/DapE_CS"/>
</dbReference>
<dbReference type="GO" id="GO:0008777">
    <property type="term" value="F:acetylornithine deacetylase activity"/>
    <property type="evidence" value="ECO:0007669"/>
    <property type="project" value="TreeGrafter"/>
</dbReference>
<evidence type="ECO:0000256" key="4">
    <source>
        <dbReference type="ARBA" id="ARBA00022723"/>
    </source>
</evidence>
<dbReference type="EMBL" id="CP002394">
    <property type="protein sequence ID" value="ADU31543.1"/>
    <property type="molecule type" value="Genomic_DNA"/>
</dbReference>
<dbReference type="CDD" id="cd03888">
    <property type="entry name" value="M20_PepV"/>
    <property type="match status" value="1"/>
</dbReference>
<dbReference type="PROSITE" id="PS00759">
    <property type="entry name" value="ARGE_DAPE_CPG2_2"/>
    <property type="match status" value="1"/>
</dbReference>
<evidence type="ECO:0000256" key="2">
    <source>
        <dbReference type="ARBA" id="ARBA00006247"/>
    </source>
</evidence>
<proteinExistence type="inferred from homology"/>
<evidence type="ECO:0000256" key="7">
    <source>
        <dbReference type="ARBA" id="ARBA00022997"/>
    </source>
</evidence>